<protein>
    <submittedName>
        <fullName evidence="2">DJ-1/PfpI family protein</fullName>
    </submittedName>
</protein>
<accession>A0A433JG11</accession>
<dbReference type="CDD" id="cd03139">
    <property type="entry name" value="GATase1_PfpI_2"/>
    <property type="match status" value="1"/>
</dbReference>
<name>A0A433JG11_9PROT</name>
<dbReference type="AlphaFoldDB" id="A0A433JG11"/>
<dbReference type="SUPFAM" id="SSF52317">
    <property type="entry name" value="Class I glutamine amidotransferase-like"/>
    <property type="match status" value="1"/>
</dbReference>
<keyword evidence="3" id="KW-1185">Reference proteome</keyword>
<evidence type="ECO:0000259" key="1">
    <source>
        <dbReference type="Pfam" id="PF01965"/>
    </source>
</evidence>
<gene>
    <name evidence="2" type="ORF">EJ913_03000</name>
</gene>
<dbReference type="RefSeq" id="WP_126994607.1">
    <property type="nucleotide sequence ID" value="NZ_JBNPXW010000001.1"/>
</dbReference>
<dbReference type="EMBL" id="RZIJ01000001">
    <property type="protein sequence ID" value="RUQ76091.1"/>
    <property type="molecule type" value="Genomic_DNA"/>
</dbReference>
<dbReference type="Proteomes" id="UP000280346">
    <property type="component" value="Unassembled WGS sequence"/>
</dbReference>
<dbReference type="Pfam" id="PF01965">
    <property type="entry name" value="DJ-1_PfpI"/>
    <property type="match status" value="1"/>
</dbReference>
<dbReference type="Gene3D" id="3.40.50.880">
    <property type="match status" value="1"/>
</dbReference>
<dbReference type="InterPro" id="IPR002818">
    <property type="entry name" value="DJ-1/PfpI"/>
</dbReference>
<dbReference type="InterPro" id="IPR052158">
    <property type="entry name" value="INH-QAR"/>
</dbReference>
<dbReference type="GO" id="GO:0006355">
    <property type="term" value="P:regulation of DNA-templated transcription"/>
    <property type="evidence" value="ECO:0007669"/>
    <property type="project" value="TreeGrafter"/>
</dbReference>
<sequence length="233" mass="24507">MTDRPPRFGLLLFPNITQLDLTGPYEVLARVPGAEMHLLWKDTDPVRSDTGLRILPTTALADCPDLDLLLVPGGSGVQELLADETVLAFLRSQARTVRYLVGVCTGSLVLGAAGLLKGRRAGTHWASRQFLAAFGAVPTDSRVVVDGTLFTGGGVTAGIDVALAIVAELFGEDHAKLIQLSIEYDPQPPFNAGSPVGAGEDLTARLLERMGPMLAARSAAVRAAAARLNAAQD</sequence>
<evidence type="ECO:0000313" key="3">
    <source>
        <dbReference type="Proteomes" id="UP000280346"/>
    </source>
</evidence>
<reference evidence="2 3" key="1">
    <citation type="submission" date="2018-12" db="EMBL/GenBank/DDBJ databases">
        <authorList>
            <person name="Yang Y."/>
        </authorList>
    </citation>
    <scope>NUCLEOTIDE SEQUENCE [LARGE SCALE GENOMIC DNA]</scope>
    <source>
        <strain evidence="2 3">GSF71</strain>
    </source>
</reference>
<dbReference type="OrthoDB" id="186587at2"/>
<proteinExistence type="predicted"/>
<dbReference type="InterPro" id="IPR029062">
    <property type="entry name" value="Class_I_gatase-like"/>
</dbReference>
<dbReference type="PANTHER" id="PTHR43130">
    <property type="entry name" value="ARAC-FAMILY TRANSCRIPTIONAL REGULATOR"/>
    <property type="match status" value="1"/>
</dbReference>
<evidence type="ECO:0000313" key="2">
    <source>
        <dbReference type="EMBL" id="RUQ76091.1"/>
    </source>
</evidence>
<comment type="caution">
    <text evidence="2">The sequence shown here is derived from an EMBL/GenBank/DDBJ whole genome shotgun (WGS) entry which is preliminary data.</text>
</comment>
<feature type="domain" description="DJ-1/PfpI" evidence="1">
    <location>
        <begin position="10"/>
        <end position="167"/>
    </location>
</feature>
<dbReference type="PANTHER" id="PTHR43130:SF2">
    <property type="entry name" value="DJ-1_PFPI DOMAIN-CONTAINING PROTEIN"/>
    <property type="match status" value="1"/>
</dbReference>
<organism evidence="2 3">
    <name type="scientific">Azospirillum doebereinerae</name>
    <dbReference type="NCBI Taxonomy" id="92933"/>
    <lineage>
        <taxon>Bacteria</taxon>
        <taxon>Pseudomonadati</taxon>
        <taxon>Pseudomonadota</taxon>
        <taxon>Alphaproteobacteria</taxon>
        <taxon>Rhodospirillales</taxon>
        <taxon>Azospirillaceae</taxon>
        <taxon>Azospirillum</taxon>
    </lineage>
</organism>